<name>A0A974S858_9CAUL</name>
<evidence type="ECO:0000313" key="1">
    <source>
        <dbReference type="EMBL" id="QQZ50735.1"/>
    </source>
</evidence>
<reference evidence="1" key="1">
    <citation type="submission" date="2021-01" db="EMBL/GenBank/DDBJ databases">
        <title>Genome sequence of Phenylobacterium sp. 20VBR1 isolated from a valley glaceir, Ny-Alesund, Svalbard.</title>
        <authorList>
            <person name="Thomas F.A."/>
            <person name="Krishnan K.P."/>
            <person name="Sinha R.K."/>
        </authorList>
    </citation>
    <scope>NUCLEOTIDE SEQUENCE</scope>
    <source>
        <strain evidence="1">20VBR1</strain>
    </source>
</reference>
<gene>
    <name evidence="1" type="ORF">JKL49_04905</name>
</gene>
<accession>A0A974S858</accession>
<proteinExistence type="predicted"/>
<dbReference type="AlphaFoldDB" id="A0A974S858"/>
<protein>
    <submittedName>
        <fullName evidence="1">Uncharacterized protein</fullName>
    </submittedName>
</protein>
<sequence>MLAAIDHSPTPAVVQVITNLMDSAGGIRRFAEPAEPRTVLAAANARGLGVMGIRAVRPAP</sequence>
<organism evidence="1">
    <name type="scientific">Phenylobacterium glaciei</name>
    <dbReference type="NCBI Taxonomy" id="2803784"/>
    <lineage>
        <taxon>Bacteria</taxon>
        <taxon>Pseudomonadati</taxon>
        <taxon>Pseudomonadota</taxon>
        <taxon>Alphaproteobacteria</taxon>
        <taxon>Caulobacterales</taxon>
        <taxon>Caulobacteraceae</taxon>
        <taxon>Phenylobacterium</taxon>
    </lineage>
</organism>
<dbReference type="EMBL" id="CP068570">
    <property type="protein sequence ID" value="QQZ50735.1"/>
    <property type="molecule type" value="Genomic_DNA"/>
</dbReference>